<evidence type="ECO:0000313" key="1">
    <source>
        <dbReference type="EMBL" id="KAH7937143.1"/>
    </source>
</evidence>
<dbReference type="EMBL" id="CM023477">
    <property type="protein sequence ID" value="KAH7937143.1"/>
    <property type="molecule type" value="Genomic_DNA"/>
</dbReference>
<keyword evidence="2" id="KW-1185">Reference proteome</keyword>
<name>A0ACB8C8C1_DERSI</name>
<reference evidence="1" key="1">
    <citation type="submission" date="2020-05" db="EMBL/GenBank/DDBJ databases">
        <title>Large-scale comparative analyses of tick genomes elucidate their genetic diversity and vector capacities.</title>
        <authorList>
            <person name="Jia N."/>
            <person name="Wang J."/>
            <person name="Shi W."/>
            <person name="Du L."/>
            <person name="Sun Y."/>
            <person name="Zhan W."/>
            <person name="Jiang J."/>
            <person name="Wang Q."/>
            <person name="Zhang B."/>
            <person name="Ji P."/>
            <person name="Sakyi L.B."/>
            <person name="Cui X."/>
            <person name="Yuan T."/>
            <person name="Jiang B."/>
            <person name="Yang W."/>
            <person name="Lam T.T.-Y."/>
            <person name="Chang Q."/>
            <person name="Ding S."/>
            <person name="Wang X."/>
            <person name="Zhu J."/>
            <person name="Ruan X."/>
            <person name="Zhao L."/>
            <person name="Wei J."/>
            <person name="Que T."/>
            <person name="Du C."/>
            <person name="Cheng J."/>
            <person name="Dai P."/>
            <person name="Han X."/>
            <person name="Huang E."/>
            <person name="Gao Y."/>
            <person name="Liu J."/>
            <person name="Shao H."/>
            <person name="Ye R."/>
            <person name="Li L."/>
            <person name="Wei W."/>
            <person name="Wang X."/>
            <person name="Wang C."/>
            <person name="Yang T."/>
            <person name="Huo Q."/>
            <person name="Li W."/>
            <person name="Guo W."/>
            <person name="Chen H."/>
            <person name="Zhou L."/>
            <person name="Ni X."/>
            <person name="Tian J."/>
            <person name="Zhou Y."/>
            <person name="Sheng Y."/>
            <person name="Liu T."/>
            <person name="Pan Y."/>
            <person name="Xia L."/>
            <person name="Li J."/>
            <person name="Zhao F."/>
            <person name="Cao W."/>
        </authorList>
    </citation>
    <scope>NUCLEOTIDE SEQUENCE</scope>
    <source>
        <strain evidence="1">Dsil-2018</strain>
    </source>
</reference>
<dbReference type="Proteomes" id="UP000821865">
    <property type="component" value="Chromosome 8"/>
</dbReference>
<sequence length="76" mass="8677">MASTEPAGFGAALFIDTIKCYPMVYDKRHDRYKDIEYKDQTWKKIAQDLGVNGFTVAEYQAEPRLKASLSSLLSRK</sequence>
<evidence type="ECO:0000313" key="2">
    <source>
        <dbReference type="Proteomes" id="UP000821865"/>
    </source>
</evidence>
<proteinExistence type="predicted"/>
<comment type="caution">
    <text evidence="1">The sequence shown here is derived from an EMBL/GenBank/DDBJ whole genome shotgun (WGS) entry which is preliminary data.</text>
</comment>
<organism evidence="1 2">
    <name type="scientific">Dermacentor silvarum</name>
    <name type="common">Tick</name>
    <dbReference type="NCBI Taxonomy" id="543639"/>
    <lineage>
        <taxon>Eukaryota</taxon>
        <taxon>Metazoa</taxon>
        <taxon>Ecdysozoa</taxon>
        <taxon>Arthropoda</taxon>
        <taxon>Chelicerata</taxon>
        <taxon>Arachnida</taxon>
        <taxon>Acari</taxon>
        <taxon>Parasitiformes</taxon>
        <taxon>Ixodida</taxon>
        <taxon>Ixodoidea</taxon>
        <taxon>Ixodidae</taxon>
        <taxon>Rhipicephalinae</taxon>
        <taxon>Dermacentor</taxon>
    </lineage>
</organism>
<gene>
    <name evidence="1" type="ORF">HPB49_008134</name>
</gene>
<accession>A0ACB8C8C1</accession>
<protein>
    <submittedName>
        <fullName evidence="1">Uncharacterized protein</fullName>
    </submittedName>
</protein>